<dbReference type="InterPro" id="IPR045186">
    <property type="entry name" value="Indole-3-glycerol_P_synth"/>
</dbReference>
<dbReference type="InterPro" id="IPR013785">
    <property type="entry name" value="Aldolase_TIM"/>
</dbReference>
<dbReference type="GO" id="GO:0004640">
    <property type="term" value="F:phosphoribosylanthranilate isomerase activity"/>
    <property type="evidence" value="ECO:0007669"/>
    <property type="project" value="UniProtKB-EC"/>
</dbReference>
<comment type="catalytic activity">
    <reaction evidence="1">
        <text>N-(5-phospho-beta-D-ribosyl)anthranilate = 1-(2-carboxyphenylamino)-1-deoxy-D-ribulose 5-phosphate</text>
        <dbReference type="Rhea" id="RHEA:21540"/>
        <dbReference type="ChEBI" id="CHEBI:18277"/>
        <dbReference type="ChEBI" id="CHEBI:58613"/>
        <dbReference type="EC" id="5.3.1.24"/>
    </reaction>
</comment>
<keyword evidence="5" id="KW-0028">Amino-acid biosynthesis</keyword>
<dbReference type="InterPro" id="IPR011060">
    <property type="entry name" value="RibuloseP-bd_barrel"/>
</dbReference>
<dbReference type="GO" id="GO:0004425">
    <property type="term" value="F:indole-3-glycerol-phosphate synthase activity"/>
    <property type="evidence" value="ECO:0007669"/>
    <property type="project" value="UniProtKB-EC"/>
</dbReference>
<evidence type="ECO:0000259" key="12">
    <source>
        <dbReference type="Pfam" id="PF00218"/>
    </source>
</evidence>
<proteinExistence type="inferred from homology"/>
<dbReference type="CDD" id="cd00331">
    <property type="entry name" value="IGPS"/>
    <property type="match status" value="1"/>
</dbReference>
<dbReference type="InterPro" id="IPR013798">
    <property type="entry name" value="Indole-3-glycerol_P_synth_dom"/>
</dbReference>
<dbReference type="PANTHER" id="PTHR22854:SF2">
    <property type="entry name" value="INDOLE-3-GLYCEROL-PHOSPHATE SYNTHASE"/>
    <property type="match status" value="1"/>
</dbReference>
<dbReference type="Gene3D" id="3.20.20.70">
    <property type="entry name" value="Aldolase class I"/>
    <property type="match status" value="2"/>
</dbReference>
<dbReference type="SUPFAM" id="SSF51366">
    <property type="entry name" value="Ribulose-phoshate binding barrel"/>
    <property type="match status" value="2"/>
</dbReference>
<evidence type="ECO:0000256" key="5">
    <source>
        <dbReference type="ARBA" id="ARBA00022605"/>
    </source>
</evidence>
<dbReference type="Pfam" id="PF00218">
    <property type="entry name" value="IGPS"/>
    <property type="match status" value="1"/>
</dbReference>
<evidence type="ECO:0000256" key="6">
    <source>
        <dbReference type="ARBA" id="ARBA00022793"/>
    </source>
</evidence>
<dbReference type="HOGENOM" id="CLU_007713_2_2_1"/>
<dbReference type="UniPathway" id="UPA00035">
    <property type="reaction ID" value="UER00042"/>
</dbReference>
<evidence type="ECO:0000256" key="3">
    <source>
        <dbReference type="ARBA" id="ARBA00004664"/>
    </source>
</evidence>
<evidence type="ECO:0000256" key="2">
    <source>
        <dbReference type="ARBA" id="ARBA00001633"/>
    </source>
</evidence>
<evidence type="ECO:0000256" key="8">
    <source>
        <dbReference type="ARBA" id="ARBA00023141"/>
    </source>
</evidence>
<keyword evidence="6" id="KW-0210">Decarboxylase</keyword>
<comment type="pathway">
    <text evidence="3">Amino-acid biosynthesis; L-tryptophan biosynthesis; L-tryptophan from chorismate: step 3/5.</text>
</comment>
<accession>F0WBG1</accession>
<name>F0WBG1_9STRA</name>
<dbReference type="Pfam" id="PF00697">
    <property type="entry name" value="PRAI"/>
    <property type="match status" value="1"/>
</dbReference>
<gene>
    <name evidence="14" type="ORF">ALNC14_046300</name>
</gene>
<dbReference type="GO" id="GO:0000162">
    <property type="term" value="P:L-tryptophan biosynthetic process"/>
    <property type="evidence" value="ECO:0007669"/>
    <property type="project" value="UniProtKB-UniPathway"/>
</dbReference>
<evidence type="ECO:0000256" key="11">
    <source>
        <dbReference type="ARBA" id="ARBA00023268"/>
    </source>
</evidence>
<reference evidence="14" key="2">
    <citation type="submission" date="2011-02" db="EMBL/GenBank/DDBJ databases">
        <authorList>
            <person name="MacLean D."/>
        </authorList>
    </citation>
    <scope>NUCLEOTIDE SEQUENCE</scope>
</reference>
<dbReference type="AlphaFoldDB" id="F0WBG1"/>
<dbReference type="CDD" id="cd00405">
    <property type="entry name" value="PRAI"/>
    <property type="match status" value="1"/>
</dbReference>
<evidence type="ECO:0000259" key="13">
    <source>
        <dbReference type="Pfam" id="PF00697"/>
    </source>
</evidence>
<sequence length="569" mass="62350">MQAQESKNPKTITMLDQIIAQRRIDMEISKQTVSAEALDAKILEFDAQYGKPINVLERLRNPTLRDSWSKMALAAEFKRASPSKGNIAFHADVTEHTKAYASAGANMISVLTEPKWFKGSLDDMQMARACLEDLDKASRPAILRKDFIIDPYQVKEARAYGADCVLLIVAILTSEEMCNLVQVILSHDMYPLIEINSIQELEIALKAETRLLGINNRNLHTFKLDLNRTMEITKEIASRKLTDLTVFVLSGIHSHQDVKMFENCGAHGILVGESLMKSQNVCKGIENLMSGEPCEGGRKSNPITRPLAKICGVTSVEDALVALQAGADLIGIILVESAKRSVSLEQAEAIVNTVMNYGERQGPILPDLLKGNNVETCSGSVEWFERNAMALRQACSRAALVVGVFANQTSEKINAIITETGIDIVQLHGDEGFEICREINAPTIRALHLPAIQHCDSVDSENILQHVQPGLANFLLLDSVVKGQQGGTGMTFDWKIAAQFALQRVPCLMAGGLTPENVVKALALVHPLGVDVSTGVEKEACKKDVEKVSSFVCLVHDFLTYTATSIQEE</sequence>
<dbReference type="EMBL" id="FR824096">
    <property type="protein sequence ID" value="CCA18487.1"/>
    <property type="molecule type" value="Genomic_DNA"/>
</dbReference>
<feature type="domain" description="Indole-3-glycerol phosphate synthase" evidence="12">
    <location>
        <begin position="15"/>
        <end position="288"/>
    </location>
</feature>
<comment type="catalytic activity">
    <reaction evidence="2">
        <text>1-(2-carboxyphenylamino)-1-deoxy-D-ribulose 5-phosphate + H(+) = (1S,2R)-1-C-(indol-3-yl)glycerol 3-phosphate + CO2 + H2O</text>
        <dbReference type="Rhea" id="RHEA:23476"/>
        <dbReference type="ChEBI" id="CHEBI:15377"/>
        <dbReference type="ChEBI" id="CHEBI:15378"/>
        <dbReference type="ChEBI" id="CHEBI:16526"/>
        <dbReference type="ChEBI" id="CHEBI:58613"/>
        <dbReference type="ChEBI" id="CHEBI:58866"/>
        <dbReference type="EC" id="4.1.1.48"/>
    </reaction>
</comment>
<feature type="domain" description="N-(5'phosphoribosyl) anthranilate isomerase (PRAI)" evidence="13">
    <location>
        <begin position="378"/>
        <end position="552"/>
    </location>
</feature>
<keyword evidence="9" id="KW-0413">Isomerase</keyword>
<evidence type="ECO:0000256" key="1">
    <source>
        <dbReference type="ARBA" id="ARBA00001164"/>
    </source>
</evidence>
<dbReference type="PANTHER" id="PTHR22854">
    <property type="entry name" value="TRYPTOPHAN BIOSYNTHESIS PROTEIN"/>
    <property type="match status" value="1"/>
</dbReference>
<keyword evidence="10" id="KW-0456">Lyase</keyword>
<keyword evidence="11" id="KW-0511">Multifunctional enzyme</keyword>
<evidence type="ECO:0000256" key="10">
    <source>
        <dbReference type="ARBA" id="ARBA00023239"/>
    </source>
</evidence>
<dbReference type="FunFam" id="3.20.20.70:FF:000024">
    <property type="entry name" value="Indole-3-glycerol phosphate synthase"/>
    <property type="match status" value="1"/>
</dbReference>
<dbReference type="InterPro" id="IPR001240">
    <property type="entry name" value="PRAI_dom"/>
</dbReference>
<dbReference type="HAMAP" id="MF_00135">
    <property type="entry name" value="PRAI"/>
    <property type="match status" value="1"/>
</dbReference>
<reference evidence="14" key="1">
    <citation type="journal article" date="2011" name="PLoS Biol.">
        <title>Gene gain and loss during evolution of obligate parasitism in the white rust pathogen of Arabidopsis thaliana.</title>
        <authorList>
            <person name="Kemen E."/>
            <person name="Gardiner A."/>
            <person name="Schultz-Larsen T."/>
            <person name="Kemen A.C."/>
            <person name="Balmuth A.L."/>
            <person name="Robert-Seilaniantz A."/>
            <person name="Bailey K."/>
            <person name="Holub E."/>
            <person name="Studholme D.J."/>
            <person name="Maclean D."/>
            <person name="Jones J.D."/>
        </authorList>
    </citation>
    <scope>NUCLEOTIDE SEQUENCE</scope>
</reference>
<comment type="pathway">
    <text evidence="4">Amino-acid biosynthesis; L-tryptophan biosynthesis; L-tryptophan from chorismate: step 4/5.</text>
</comment>
<keyword evidence="7" id="KW-0822">Tryptophan biosynthesis</keyword>
<evidence type="ECO:0000256" key="4">
    <source>
        <dbReference type="ARBA" id="ARBA00004696"/>
    </source>
</evidence>
<keyword evidence="8" id="KW-0057">Aromatic amino acid biosynthesis</keyword>
<protein>
    <submittedName>
        <fullName evidence="14">Uncharacterized protein ALNC14_046300</fullName>
    </submittedName>
</protein>
<organism evidence="14">
    <name type="scientific">Albugo laibachii Nc14</name>
    <dbReference type="NCBI Taxonomy" id="890382"/>
    <lineage>
        <taxon>Eukaryota</taxon>
        <taxon>Sar</taxon>
        <taxon>Stramenopiles</taxon>
        <taxon>Oomycota</taxon>
        <taxon>Peronosporomycetes</taxon>
        <taxon>Albuginales</taxon>
        <taxon>Albuginaceae</taxon>
        <taxon>Albugo</taxon>
    </lineage>
</organism>
<evidence type="ECO:0000256" key="7">
    <source>
        <dbReference type="ARBA" id="ARBA00022822"/>
    </source>
</evidence>
<evidence type="ECO:0000256" key="9">
    <source>
        <dbReference type="ARBA" id="ARBA00023235"/>
    </source>
</evidence>
<evidence type="ECO:0000313" key="14">
    <source>
        <dbReference type="EMBL" id="CCA18487.1"/>
    </source>
</evidence>